<feature type="compositionally biased region" description="Basic and acidic residues" evidence="1">
    <location>
        <begin position="8"/>
        <end position="23"/>
    </location>
</feature>
<comment type="caution">
    <text evidence="4">The sequence shown here is derived from an EMBL/GenBank/DDBJ whole genome shotgun (WGS) entry which is preliminary data.</text>
</comment>
<dbReference type="VEuPathDB" id="FungiDB:EMCG_00673"/>
<reference evidence="5" key="1">
    <citation type="journal article" date="2015" name="PLoS Genet.">
        <title>The dynamic genome and transcriptome of the human fungal pathogen Blastomyces and close relative Emmonsia.</title>
        <authorList>
            <person name="Munoz J.F."/>
            <person name="Gauthier G.M."/>
            <person name="Desjardins C.A."/>
            <person name="Gallo J.E."/>
            <person name="Holder J."/>
            <person name="Sullivan T.D."/>
            <person name="Marty A.J."/>
            <person name="Carmen J.C."/>
            <person name="Chen Z."/>
            <person name="Ding L."/>
            <person name="Gujja S."/>
            <person name="Magrini V."/>
            <person name="Misas E."/>
            <person name="Mitreva M."/>
            <person name="Priest M."/>
            <person name="Saif S."/>
            <person name="Whiston E.A."/>
            <person name="Young S."/>
            <person name="Zeng Q."/>
            <person name="Goldman W.E."/>
            <person name="Mardis E.R."/>
            <person name="Taylor J.W."/>
            <person name="McEwen J.G."/>
            <person name="Clay O.K."/>
            <person name="Klein B.S."/>
            <person name="Cuomo C.A."/>
        </authorList>
    </citation>
    <scope>NUCLEOTIDE SEQUENCE [LARGE SCALE GENOMIC DNA]</scope>
    <source>
        <strain evidence="5">UAMH 3008</strain>
    </source>
</reference>
<feature type="domain" description="DUF4396" evidence="3">
    <location>
        <begin position="144"/>
        <end position="279"/>
    </location>
</feature>
<evidence type="ECO:0000256" key="1">
    <source>
        <dbReference type="SAM" id="MobiDB-lite"/>
    </source>
</evidence>
<dbReference type="Proteomes" id="UP000034164">
    <property type="component" value="Unassembled WGS sequence"/>
</dbReference>
<feature type="transmembrane region" description="Helical" evidence="2">
    <location>
        <begin position="213"/>
        <end position="230"/>
    </location>
</feature>
<name>A0A0G2HS42_9EURO</name>
<dbReference type="EMBL" id="LCZI01001403">
    <property type="protein sequence ID" value="KKZ60912.1"/>
    <property type="molecule type" value="Genomic_DNA"/>
</dbReference>
<dbReference type="OrthoDB" id="2128064at2759"/>
<feature type="transmembrane region" description="Helical" evidence="2">
    <location>
        <begin position="250"/>
        <end position="269"/>
    </location>
</feature>
<evidence type="ECO:0000313" key="5">
    <source>
        <dbReference type="Proteomes" id="UP000034164"/>
    </source>
</evidence>
<organism evidence="4 5">
    <name type="scientific">[Emmonsia] crescens</name>
    <dbReference type="NCBI Taxonomy" id="73230"/>
    <lineage>
        <taxon>Eukaryota</taxon>
        <taxon>Fungi</taxon>
        <taxon>Dikarya</taxon>
        <taxon>Ascomycota</taxon>
        <taxon>Pezizomycotina</taxon>
        <taxon>Eurotiomycetes</taxon>
        <taxon>Eurotiomycetidae</taxon>
        <taxon>Onygenales</taxon>
        <taxon>Ajellomycetaceae</taxon>
        <taxon>Emergomyces</taxon>
    </lineage>
</organism>
<keyword evidence="2" id="KW-1133">Transmembrane helix</keyword>
<dbReference type="InterPro" id="IPR025509">
    <property type="entry name" value="DUF4396"/>
</dbReference>
<dbReference type="Pfam" id="PF14342">
    <property type="entry name" value="DUF4396"/>
    <property type="match status" value="1"/>
</dbReference>
<accession>A0A0G2HS42</accession>
<sequence>MASCCDSNNERKASSDSKTDSKTAQDPSSTGSSRFSLVSPIASALLHSSCCWLPTLLDFFSIGSASASQFQSLRPFFFWATLLILAESIRRNGLDRRTFYRIAISGFFLAVNPLSNANRQCHNPPPTLPASPFSLNFWTSRPIWRRALLNTLRCLVGCTIGDFSAMWFLQAYYPDLGVGYIMGASMATGIASSMTLETVLLHLGRDKLGWAQAFKTAAGMSMISMLSMEAAQNVVDYHLTGGVVTLSDPYFWGAAGVSMAAGFLAPLPYNYIRLRRYGKACH</sequence>
<protein>
    <recommendedName>
        <fullName evidence="3">DUF4396 domain-containing protein</fullName>
    </recommendedName>
</protein>
<evidence type="ECO:0000259" key="3">
    <source>
        <dbReference type="Pfam" id="PF14342"/>
    </source>
</evidence>
<evidence type="ECO:0000256" key="2">
    <source>
        <dbReference type="SAM" id="Phobius"/>
    </source>
</evidence>
<keyword evidence="2" id="KW-0472">Membrane</keyword>
<keyword evidence="2" id="KW-0812">Transmembrane</keyword>
<feature type="transmembrane region" description="Helical" evidence="2">
    <location>
        <begin position="151"/>
        <end position="173"/>
    </location>
</feature>
<feature type="region of interest" description="Disordered" evidence="1">
    <location>
        <begin position="1"/>
        <end position="35"/>
    </location>
</feature>
<evidence type="ECO:0000313" key="4">
    <source>
        <dbReference type="EMBL" id="KKZ60912.1"/>
    </source>
</evidence>
<feature type="compositionally biased region" description="Polar residues" evidence="1">
    <location>
        <begin position="25"/>
        <end position="35"/>
    </location>
</feature>
<dbReference type="AlphaFoldDB" id="A0A0G2HS42"/>
<feature type="transmembrane region" description="Helical" evidence="2">
    <location>
        <begin position="179"/>
        <end position="201"/>
    </location>
</feature>
<gene>
    <name evidence="4" type="ORF">EMCG_00673</name>
</gene>
<proteinExistence type="predicted"/>